<evidence type="ECO:0000256" key="1">
    <source>
        <dbReference type="SAM" id="MobiDB-lite"/>
    </source>
</evidence>
<keyword evidence="2" id="KW-0732">Signal</keyword>
<dbReference type="InParanoid" id="A0A6P7FHQ2"/>
<protein>
    <submittedName>
        <fullName evidence="3">Uncharacterized protein LOC114328075</fullName>
    </submittedName>
</protein>
<feature type="signal peptide" evidence="2">
    <location>
        <begin position="1"/>
        <end position="16"/>
    </location>
</feature>
<name>A0A6P7FHQ2_DIAVI</name>
<proteinExistence type="predicted"/>
<gene>
    <name evidence="3" type="primary">LOC114328075</name>
</gene>
<evidence type="ECO:0000256" key="2">
    <source>
        <dbReference type="SAM" id="SignalP"/>
    </source>
</evidence>
<feature type="chain" id="PRO_5027896187" evidence="2">
    <location>
        <begin position="17"/>
        <end position="345"/>
    </location>
</feature>
<feature type="compositionally biased region" description="Low complexity" evidence="1">
    <location>
        <begin position="216"/>
        <end position="251"/>
    </location>
</feature>
<feature type="compositionally biased region" description="Acidic residues" evidence="1">
    <location>
        <begin position="252"/>
        <end position="261"/>
    </location>
</feature>
<evidence type="ECO:0000313" key="3">
    <source>
        <dbReference type="RefSeq" id="XP_028132628.1"/>
    </source>
</evidence>
<feature type="compositionally biased region" description="Basic and acidic residues" evidence="1">
    <location>
        <begin position="269"/>
        <end position="287"/>
    </location>
</feature>
<feature type="region of interest" description="Disordered" evidence="1">
    <location>
        <begin position="204"/>
        <end position="345"/>
    </location>
</feature>
<reference evidence="3" key="1">
    <citation type="submission" date="2025-08" db="UniProtKB">
        <authorList>
            <consortium name="RefSeq"/>
        </authorList>
    </citation>
    <scope>IDENTIFICATION</scope>
    <source>
        <tissue evidence="3">Whole insect</tissue>
    </source>
</reference>
<feature type="region of interest" description="Disordered" evidence="1">
    <location>
        <begin position="121"/>
        <end position="145"/>
    </location>
</feature>
<sequence length="345" mass="39652">MFQKLVFFACLQVIFSYYLYNDKTNQVISYPALDKLPEGFKIIRPPRTLKRAFIDRSNLVCQDSGFHCKEPFDKSATFQFECEIDDQCPQNYKCCPQKCFTHKICSQGNIHSYGIGNGPSVNPFIPRRSSQPDNDLSNNQKTPRHCQKWPYPCSRPYSYQFSNPYKCDIDAQCPQGYLCCQQDCFLHKICSKELSSDEYVEELRRKDDQSAVTKRTTTLEPEMTSTTDAQTETTTEEATTLTTTEPTTTEESNSEDEENEETTTIIEKTTTKETDIKEENEDNKENSNEINPVAIGTTTEKEDSEYEEEGESEESEEEIKTTTVDPNAIIPEYKDYYDSAESESE</sequence>
<feature type="compositionally biased region" description="Acidic residues" evidence="1">
    <location>
        <begin position="302"/>
        <end position="317"/>
    </location>
</feature>
<accession>A0A6P7FHQ2</accession>
<organism evidence="3">
    <name type="scientific">Diabrotica virgifera virgifera</name>
    <name type="common">western corn rootworm</name>
    <dbReference type="NCBI Taxonomy" id="50390"/>
    <lineage>
        <taxon>Eukaryota</taxon>
        <taxon>Metazoa</taxon>
        <taxon>Ecdysozoa</taxon>
        <taxon>Arthropoda</taxon>
        <taxon>Hexapoda</taxon>
        <taxon>Insecta</taxon>
        <taxon>Pterygota</taxon>
        <taxon>Neoptera</taxon>
        <taxon>Endopterygota</taxon>
        <taxon>Coleoptera</taxon>
        <taxon>Polyphaga</taxon>
        <taxon>Cucujiformia</taxon>
        <taxon>Chrysomeloidea</taxon>
        <taxon>Chrysomelidae</taxon>
        <taxon>Galerucinae</taxon>
        <taxon>Diabroticina</taxon>
        <taxon>Diabroticites</taxon>
        <taxon>Diabrotica</taxon>
    </lineage>
</organism>
<dbReference type="RefSeq" id="XP_028132628.1">
    <property type="nucleotide sequence ID" value="XM_028276827.1"/>
</dbReference>
<dbReference type="AlphaFoldDB" id="A0A6P7FHQ2"/>
<dbReference type="OrthoDB" id="6777225at2759"/>
<feature type="compositionally biased region" description="Polar residues" evidence="1">
    <location>
        <begin position="128"/>
        <end position="141"/>
    </location>
</feature>